<name>A0A6P8ZJ37_THRPL</name>
<evidence type="ECO:0000313" key="9">
    <source>
        <dbReference type="RefSeq" id="XP_034234674.1"/>
    </source>
</evidence>
<evidence type="ECO:0000256" key="6">
    <source>
        <dbReference type="SAM" id="MobiDB-lite"/>
    </source>
</evidence>
<feature type="transmembrane region" description="Helical" evidence="7">
    <location>
        <begin position="241"/>
        <end position="264"/>
    </location>
</feature>
<evidence type="ECO:0000256" key="5">
    <source>
        <dbReference type="ARBA" id="ARBA00023136"/>
    </source>
</evidence>
<feature type="transmembrane region" description="Helical" evidence="7">
    <location>
        <begin position="176"/>
        <end position="199"/>
    </location>
</feature>
<feature type="compositionally biased region" description="Low complexity" evidence="6">
    <location>
        <begin position="8"/>
        <end position="20"/>
    </location>
</feature>
<proteinExistence type="inferred from homology"/>
<evidence type="ECO:0000256" key="1">
    <source>
        <dbReference type="ARBA" id="ARBA00004141"/>
    </source>
</evidence>
<dbReference type="CTD" id="25972"/>
<dbReference type="KEGG" id="tpal:117641451"/>
<dbReference type="PANTHER" id="PTHR12841:SF6">
    <property type="entry name" value="PROTEIN UNC-50 HOMOLOG"/>
    <property type="match status" value="1"/>
</dbReference>
<gene>
    <name evidence="9" type="primary">LOC117641451</name>
</gene>
<reference evidence="9" key="1">
    <citation type="submission" date="2025-08" db="UniProtKB">
        <authorList>
            <consortium name="RefSeq"/>
        </authorList>
    </citation>
    <scope>IDENTIFICATION</scope>
    <source>
        <tissue evidence="9">Total insect</tissue>
    </source>
</reference>
<evidence type="ECO:0000256" key="4">
    <source>
        <dbReference type="ARBA" id="ARBA00022989"/>
    </source>
</evidence>
<dbReference type="GO" id="GO:0000139">
    <property type="term" value="C:Golgi membrane"/>
    <property type="evidence" value="ECO:0007669"/>
    <property type="project" value="TreeGrafter"/>
</dbReference>
<evidence type="ECO:0000256" key="2">
    <source>
        <dbReference type="ARBA" id="ARBA00006293"/>
    </source>
</evidence>
<accession>A0A6P8ZJ37</accession>
<dbReference type="RefSeq" id="XP_034234674.1">
    <property type="nucleotide sequence ID" value="XM_034378783.1"/>
</dbReference>
<keyword evidence="8" id="KW-1185">Reference proteome</keyword>
<dbReference type="Pfam" id="PF05216">
    <property type="entry name" value="UNC-50"/>
    <property type="match status" value="1"/>
</dbReference>
<dbReference type="AlphaFoldDB" id="A0A6P8ZJ37"/>
<protein>
    <submittedName>
        <fullName evidence="9">Protein unc-50 homolog</fullName>
    </submittedName>
</protein>
<evidence type="ECO:0000256" key="3">
    <source>
        <dbReference type="ARBA" id="ARBA00022692"/>
    </source>
</evidence>
<dbReference type="InParanoid" id="A0A6P8ZJ37"/>
<evidence type="ECO:0000313" key="8">
    <source>
        <dbReference type="Proteomes" id="UP000515158"/>
    </source>
</evidence>
<dbReference type="PANTHER" id="PTHR12841">
    <property type="entry name" value="PROTEIN UNC-50 HOMOLOG"/>
    <property type="match status" value="1"/>
</dbReference>
<keyword evidence="4 7" id="KW-1133">Transmembrane helix</keyword>
<dbReference type="FunCoup" id="A0A6P8ZJ37">
    <property type="interactions" value="2151"/>
</dbReference>
<keyword evidence="5 7" id="KW-0472">Membrane</keyword>
<dbReference type="InterPro" id="IPR007881">
    <property type="entry name" value="UNC-50"/>
</dbReference>
<dbReference type="Proteomes" id="UP000515158">
    <property type="component" value="Unplaced"/>
</dbReference>
<organism evidence="9">
    <name type="scientific">Thrips palmi</name>
    <name type="common">Melon thrips</name>
    <dbReference type="NCBI Taxonomy" id="161013"/>
    <lineage>
        <taxon>Eukaryota</taxon>
        <taxon>Metazoa</taxon>
        <taxon>Ecdysozoa</taxon>
        <taxon>Arthropoda</taxon>
        <taxon>Hexapoda</taxon>
        <taxon>Insecta</taxon>
        <taxon>Pterygota</taxon>
        <taxon>Neoptera</taxon>
        <taxon>Paraneoptera</taxon>
        <taxon>Thysanoptera</taxon>
        <taxon>Terebrantia</taxon>
        <taxon>Thripoidea</taxon>
        <taxon>Thripidae</taxon>
        <taxon>Thrips</taxon>
    </lineage>
</organism>
<feature type="transmembrane region" description="Helical" evidence="7">
    <location>
        <begin position="211"/>
        <end position="235"/>
    </location>
</feature>
<comment type="subcellular location">
    <subcellularLocation>
        <location evidence="1">Membrane</location>
        <topology evidence="1">Multi-pass membrane protein</topology>
    </subcellularLocation>
</comment>
<feature type="transmembrane region" description="Helical" evidence="7">
    <location>
        <begin position="126"/>
        <end position="148"/>
    </location>
</feature>
<feature type="region of interest" description="Disordered" evidence="6">
    <location>
        <begin position="1"/>
        <end position="27"/>
    </location>
</feature>
<dbReference type="OrthoDB" id="10027013at2759"/>
<feature type="transmembrane region" description="Helical" evidence="7">
    <location>
        <begin position="96"/>
        <end position="114"/>
    </location>
</feature>
<keyword evidence="3 7" id="KW-0812">Transmembrane</keyword>
<dbReference type="GeneID" id="117641451"/>
<comment type="similarity">
    <text evidence="2">Belongs to the unc-50 family.</text>
</comment>
<sequence>MIDSKFQTSPPRSPTSSTSSFRAGSPLPTPAVYRQDCMSAAAKRYKYLRRLIKFQQMDFEFAFWQMWYLFMAPQKVYRNFHYRKETKSQFARDDPAFLVLLSVWLCVSSIWFAFVLDLSFGHFIKFLFYVIFVDCIGVGLVIATFFWFVTNRYLRRDSCQDQDVEWGYAFDVHLNAFFPLFVILHGVQLLIWNIFPALISHPMFISTFFSNTLWAVALWYYVYITFLGYSCLPILQNTHVLLYPMTAMFVVYVVSITIGWNMCINMMDFYRNRL</sequence>
<evidence type="ECO:0000256" key="7">
    <source>
        <dbReference type="SAM" id="Phobius"/>
    </source>
</evidence>